<comment type="pathway">
    <text evidence="2">Cofactor biosynthesis; biotin biosynthesis; biotin from 7,8-diaminononanoate: step 1/2.</text>
</comment>
<protein>
    <recommendedName>
        <fullName evidence="2">ATP-dependent dethiobiotin synthetase BioD</fullName>
        <ecNumber evidence="2">6.3.3.3</ecNumber>
    </recommendedName>
    <alternativeName>
        <fullName evidence="2">DTB synthetase</fullName>
        <shortName evidence="2">DTBS</shortName>
    </alternativeName>
    <alternativeName>
        <fullName evidence="2">Dethiobiotin synthase</fullName>
    </alternativeName>
</protein>
<dbReference type="PANTHER" id="PTHR43210:SF5">
    <property type="entry name" value="DETHIOBIOTIN SYNTHETASE"/>
    <property type="match status" value="1"/>
</dbReference>
<dbReference type="UniPathway" id="UPA00078">
    <property type="reaction ID" value="UER00161"/>
</dbReference>
<comment type="caution">
    <text evidence="3">The sequence shown here is derived from an EMBL/GenBank/DDBJ whole genome shotgun (WGS) entry which is preliminary data.</text>
</comment>
<evidence type="ECO:0000256" key="2">
    <source>
        <dbReference type="HAMAP-Rule" id="MF_00336"/>
    </source>
</evidence>
<keyword evidence="2" id="KW-0436">Ligase</keyword>
<dbReference type="GO" id="GO:0005829">
    <property type="term" value="C:cytosol"/>
    <property type="evidence" value="ECO:0007669"/>
    <property type="project" value="TreeGrafter"/>
</dbReference>
<dbReference type="GO" id="GO:0000287">
    <property type="term" value="F:magnesium ion binding"/>
    <property type="evidence" value="ECO:0007669"/>
    <property type="project" value="UniProtKB-UniRule"/>
</dbReference>
<comment type="similarity">
    <text evidence="2">Belongs to the dethiobiotin synthetase family.</text>
</comment>
<dbReference type="SUPFAM" id="SSF52540">
    <property type="entry name" value="P-loop containing nucleoside triphosphate hydrolases"/>
    <property type="match status" value="1"/>
</dbReference>
<dbReference type="Gene3D" id="3.40.50.300">
    <property type="entry name" value="P-loop containing nucleotide triphosphate hydrolases"/>
    <property type="match status" value="1"/>
</dbReference>
<dbReference type="GO" id="GO:0009102">
    <property type="term" value="P:biotin biosynthetic process"/>
    <property type="evidence" value="ECO:0007669"/>
    <property type="project" value="UniProtKB-UniRule"/>
</dbReference>
<keyword evidence="2" id="KW-0479">Metal-binding</keyword>
<keyword evidence="2" id="KW-0460">Magnesium</keyword>
<evidence type="ECO:0000313" key="4">
    <source>
        <dbReference type="Proteomes" id="UP000245539"/>
    </source>
</evidence>
<name>A0A317CN62_9GAMM</name>
<comment type="subcellular location">
    <subcellularLocation>
        <location evidence="2">Cytoplasm</location>
    </subcellularLocation>
</comment>
<keyword evidence="1 2" id="KW-0093">Biotin biosynthesis</keyword>
<dbReference type="RefSeq" id="WP_109836493.1">
    <property type="nucleotide sequence ID" value="NZ_QGKM01000008.1"/>
</dbReference>
<evidence type="ECO:0000313" key="3">
    <source>
        <dbReference type="EMBL" id="PWQ99759.1"/>
    </source>
</evidence>
<keyword evidence="4" id="KW-1185">Reference proteome</keyword>
<dbReference type="AlphaFoldDB" id="A0A317CN62"/>
<keyword evidence="2" id="KW-0963">Cytoplasm</keyword>
<dbReference type="EC" id="6.3.3.3" evidence="2"/>
<dbReference type="PANTHER" id="PTHR43210">
    <property type="entry name" value="DETHIOBIOTIN SYNTHETASE"/>
    <property type="match status" value="1"/>
</dbReference>
<feature type="active site" evidence="2">
    <location>
        <position position="37"/>
    </location>
</feature>
<dbReference type="CDD" id="cd03109">
    <property type="entry name" value="DTBS"/>
    <property type="match status" value="1"/>
</dbReference>
<proteinExistence type="inferred from homology"/>
<feature type="binding site" evidence="2">
    <location>
        <begin position="175"/>
        <end position="176"/>
    </location>
    <ligand>
        <name>ATP</name>
        <dbReference type="ChEBI" id="CHEBI:30616"/>
    </ligand>
</feature>
<sequence>MKGLFVSGTDTDVGKTWVGTRLIQALSARGLTVSPRKPIESGWPALAEDLPSTDTWKLAAAAGLAEQLDTICPNRFPAPLSPVRAARMVDRSLTLDDITKQCMTDISSDDFIYVEGAGGFYSPLVEDGLNADLASQLNLPIVLIANNKLGCISQVLLCCEAMEKRNLDLRAIILNQVTPVTESTAMNNQEDIAEYVTQPVFSLHHAQDNLPAPLIDLLY</sequence>
<reference evidence="3 4" key="1">
    <citation type="submission" date="2018-05" db="EMBL/GenBank/DDBJ databases">
        <title>Leucothrix arctica sp. nov., isolated from Arctic seawater.</title>
        <authorList>
            <person name="Choi A."/>
            <person name="Baek K."/>
        </authorList>
    </citation>
    <scope>NUCLEOTIDE SEQUENCE [LARGE SCALE GENOMIC DNA]</scope>
    <source>
        <strain evidence="3 4">JCM 18388</strain>
    </source>
</reference>
<comment type="cofactor">
    <cofactor evidence="2">
        <name>Mg(2+)</name>
        <dbReference type="ChEBI" id="CHEBI:18420"/>
    </cofactor>
</comment>
<gene>
    <name evidence="2 3" type="primary">bioD</name>
    <name evidence="3" type="ORF">DKW60_04600</name>
</gene>
<feature type="binding site" evidence="2">
    <location>
        <position position="16"/>
    </location>
    <ligand>
        <name>Mg(2+)</name>
        <dbReference type="ChEBI" id="CHEBI:18420"/>
    </ligand>
</feature>
<feature type="binding site" evidence="2">
    <location>
        <position position="54"/>
    </location>
    <ligand>
        <name>ATP</name>
        <dbReference type="ChEBI" id="CHEBI:30616"/>
    </ligand>
</feature>
<evidence type="ECO:0000256" key="1">
    <source>
        <dbReference type="ARBA" id="ARBA00022756"/>
    </source>
</evidence>
<dbReference type="PIRSF" id="PIRSF006755">
    <property type="entry name" value="DTB_synth"/>
    <property type="match status" value="1"/>
</dbReference>
<comment type="caution">
    <text evidence="2">Lacks conserved residue(s) required for the propagation of feature annotation.</text>
</comment>
<organism evidence="3 4">
    <name type="scientific">Leucothrix pacifica</name>
    <dbReference type="NCBI Taxonomy" id="1247513"/>
    <lineage>
        <taxon>Bacteria</taxon>
        <taxon>Pseudomonadati</taxon>
        <taxon>Pseudomonadota</taxon>
        <taxon>Gammaproteobacteria</taxon>
        <taxon>Thiotrichales</taxon>
        <taxon>Thiotrichaceae</taxon>
        <taxon>Leucothrix</taxon>
    </lineage>
</organism>
<feature type="binding site" evidence="2">
    <location>
        <position position="41"/>
    </location>
    <ligand>
        <name>substrate</name>
    </ligand>
</feature>
<keyword evidence="2" id="KW-0547">Nucleotide-binding</keyword>
<feature type="binding site" evidence="2">
    <location>
        <position position="54"/>
    </location>
    <ligand>
        <name>Mg(2+)</name>
        <dbReference type="ChEBI" id="CHEBI:18420"/>
    </ligand>
</feature>
<accession>A0A317CN62</accession>
<dbReference type="InterPro" id="IPR027417">
    <property type="entry name" value="P-loop_NTPase"/>
</dbReference>
<dbReference type="Proteomes" id="UP000245539">
    <property type="component" value="Unassembled WGS sequence"/>
</dbReference>
<dbReference type="OrthoDB" id="9802097at2"/>
<comment type="function">
    <text evidence="2">Catalyzes a mechanistically unusual reaction, the ATP-dependent insertion of CO2 between the N7 and N8 nitrogen atoms of 7,8-diaminopelargonic acid (DAPA, also called 7,8-diammoniononanoate) to form a ureido ring.</text>
</comment>
<dbReference type="Pfam" id="PF13500">
    <property type="entry name" value="AAA_26"/>
    <property type="match status" value="1"/>
</dbReference>
<dbReference type="GO" id="GO:0005524">
    <property type="term" value="F:ATP binding"/>
    <property type="evidence" value="ECO:0007669"/>
    <property type="project" value="UniProtKB-UniRule"/>
</dbReference>
<dbReference type="EMBL" id="QGKM01000008">
    <property type="protein sequence ID" value="PWQ99759.1"/>
    <property type="molecule type" value="Genomic_DNA"/>
</dbReference>
<feature type="binding site" evidence="2">
    <location>
        <begin position="115"/>
        <end position="118"/>
    </location>
    <ligand>
        <name>ATP</name>
        <dbReference type="ChEBI" id="CHEBI:30616"/>
    </ligand>
</feature>
<comment type="catalytic activity">
    <reaction evidence="2">
        <text>(7R,8S)-7,8-diammoniononanoate + CO2 + ATP = (4R,5S)-dethiobiotin + ADP + phosphate + 3 H(+)</text>
        <dbReference type="Rhea" id="RHEA:15805"/>
        <dbReference type="ChEBI" id="CHEBI:15378"/>
        <dbReference type="ChEBI" id="CHEBI:16526"/>
        <dbReference type="ChEBI" id="CHEBI:30616"/>
        <dbReference type="ChEBI" id="CHEBI:43474"/>
        <dbReference type="ChEBI" id="CHEBI:149469"/>
        <dbReference type="ChEBI" id="CHEBI:149473"/>
        <dbReference type="ChEBI" id="CHEBI:456216"/>
        <dbReference type="EC" id="6.3.3.3"/>
    </reaction>
</comment>
<comment type="subunit">
    <text evidence="2">Homodimer.</text>
</comment>
<feature type="binding site" evidence="2">
    <location>
        <position position="115"/>
    </location>
    <ligand>
        <name>Mg(2+)</name>
        <dbReference type="ChEBI" id="CHEBI:18420"/>
    </ligand>
</feature>
<dbReference type="GO" id="GO:0004141">
    <property type="term" value="F:dethiobiotin synthase activity"/>
    <property type="evidence" value="ECO:0007669"/>
    <property type="project" value="UniProtKB-UniRule"/>
</dbReference>
<keyword evidence="2" id="KW-0067">ATP-binding</keyword>
<dbReference type="NCBIfam" id="TIGR00347">
    <property type="entry name" value="bioD"/>
    <property type="match status" value="1"/>
</dbReference>
<dbReference type="InterPro" id="IPR004472">
    <property type="entry name" value="DTB_synth_BioD"/>
</dbReference>
<dbReference type="HAMAP" id="MF_00336">
    <property type="entry name" value="BioD"/>
    <property type="match status" value="1"/>
</dbReference>